<dbReference type="OrthoDB" id="3291337at2"/>
<dbReference type="PROSITE" id="PS51384">
    <property type="entry name" value="FAD_FR"/>
    <property type="match status" value="1"/>
</dbReference>
<dbReference type="InterPro" id="IPR017938">
    <property type="entry name" value="Riboflavin_synthase-like_b-brl"/>
</dbReference>
<feature type="domain" description="FAD-binding FR-type" evidence="1">
    <location>
        <begin position="18"/>
        <end position="145"/>
    </location>
</feature>
<dbReference type="EMBL" id="PGFB01000004">
    <property type="protein sequence ID" value="PJJ61626.1"/>
    <property type="molecule type" value="Genomic_DNA"/>
</dbReference>
<dbReference type="AlphaFoldDB" id="A0A2M9BUJ9"/>
<keyword evidence="3" id="KW-1185">Reference proteome</keyword>
<dbReference type="InterPro" id="IPR013113">
    <property type="entry name" value="SIP_FAD-bd"/>
</dbReference>
<dbReference type="Proteomes" id="UP000230161">
    <property type="component" value="Unassembled WGS sequence"/>
</dbReference>
<dbReference type="PANTHER" id="PTHR30157:SF0">
    <property type="entry name" value="NADPH-DEPENDENT FERRIC-CHELATE REDUCTASE"/>
    <property type="match status" value="1"/>
</dbReference>
<sequence length="331" mass="36155">MLTSLANTESDQRVWPPYRRFDVAVARIDRLSPHFVRITFTGDELAVFGTEGLDQRVKLVLPLPGNGVAHFPHGDDWFGEWRLLPHEHRNPIRTYTVRAVRPAARELDIDFVDHGDAGPASRWLRTARVGDRLAIVGPDARSAQRSVGIEWRPDAAGTLLLAGDETAVPAICSILGSLPATARGCALLEVPQTADILEVDAPAGVEVRWLARDGGSNAAAEQGALLDGAVRAWTGRFVADWHRDRRPGAGIGSAATAVLDDVDIDRDILWEIPKGSEIPEGSGIHRDFYAWLAGEAGVIKALRRFLVSELGIDRGSVAFMGYWRRGRAEID</sequence>
<reference evidence="2 3" key="1">
    <citation type="submission" date="2017-11" db="EMBL/GenBank/DDBJ databases">
        <title>Genomic Encyclopedia of Archaeal and Bacterial Type Strains, Phase II (KMG-II): From Individual Species to Whole Genera.</title>
        <authorList>
            <person name="Goeker M."/>
        </authorList>
    </citation>
    <scope>NUCLEOTIDE SEQUENCE [LARGE SCALE GENOMIC DNA]</scope>
    <source>
        <strain evidence="2 3">DSM 25625</strain>
    </source>
</reference>
<dbReference type="InterPro" id="IPR039261">
    <property type="entry name" value="FNR_nucleotide-bd"/>
</dbReference>
<dbReference type="Pfam" id="PF04954">
    <property type="entry name" value="SIP"/>
    <property type="match status" value="1"/>
</dbReference>
<proteinExistence type="predicted"/>
<gene>
    <name evidence="2" type="ORF">CLV54_2574</name>
</gene>
<organism evidence="2 3">
    <name type="scientific">Compostimonas suwonensis</name>
    <dbReference type="NCBI Taxonomy" id="1048394"/>
    <lineage>
        <taxon>Bacteria</taxon>
        <taxon>Bacillati</taxon>
        <taxon>Actinomycetota</taxon>
        <taxon>Actinomycetes</taxon>
        <taxon>Micrococcales</taxon>
        <taxon>Microbacteriaceae</taxon>
        <taxon>Compostimonas</taxon>
    </lineage>
</organism>
<dbReference type="Pfam" id="PF08021">
    <property type="entry name" value="FAD_binding_9"/>
    <property type="match status" value="1"/>
</dbReference>
<name>A0A2M9BUJ9_9MICO</name>
<evidence type="ECO:0000313" key="2">
    <source>
        <dbReference type="EMBL" id="PJJ61626.1"/>
    </source>
</evidence>
<comment type="caution">
    <text evidence="2">The sequence shown here is derived from an EMBL/GenBank/DDBJ whole genome shotgun (WGS) entry which is preliminary data.</text>
</comment>
<dbReference type="InterPro" id="IPR007037">
    <property type="entry name" value="SIP_rossman_dom"/>
</dbReference>
<evidence type="ECO:0000313" key="3">
    <source>
        <dbReference type="Proteomes" id="UP000230161"/>
    </source>
</evidence>
<dbReference type="RefSeq" id="WP_100345342.1">
    <property type="nucleotide sequence ID" value="NZ_PGFB01000004.1"/>
</dbReference>
<accession>A0A2M9BUJ9</accession>
<dbReference type="CDD" id="cd06193">
    <property type="entry name" value="siderophore_interacting"/>
    <property type="match status" value="1"/>
</dbReference>
<dbReference type="InterPro" id="IPR017927">
    <property type="entry name" value="FAD-bd_FR_type"/>
</dbReference>
<dbReference type="PANTHER" id="PTHR30157">
    <property type="entry name" value="FERRIC REDUCTASE, NADPH-DEPENDENT"/>
    <property type="match status" value="1"/>
</dbReference>
<dbReference type="Gene3D" id="3.40.50.80">
    <property type="entry name" value="Nucleotide-binding domain of ferredoxin-NADP reductase (FNR) module"/>
    <property type="match status" value="1"/>
</dbReference>
<dbReference type="InterPro" id="IPR039374">
    <property type="entry name" value="SIP_fam"/>
</dbReference>
<protein>
    <submittedName>
        <fullName evidence="2">NADPH-dependent ferric siderophore reductase</fullName>
    </submittedName>
</protein>
<dbReference type="GO" id="GO:0016491">
    <property type="term" value="F:oxidoreductase activity"/>
    <property type="evidence" value="ECO:0007669"/>
    <property type="project" value="InterPro"/>
</dbReference>
<dbReference type="SUPFAM" id="SSF63380">
    <property type="entry name" value="Riboflavin synthase domain-like"/>
    <property type="match status" value="1"/>
</dbReference>
<dbReference type="Gene3D" id="2.40.30.10">
    <property type="entry name" value="Translation factors"/>
    <property type="match status" value="1"/>
</dbReference>
<evidence type="ECO:0000259" key="1">
    <source>
        <dbReference type="PROSITE" id="PS51384"/>
    </source>
</evidence>